<dbReference type="InterPro" id="IPR000015">
    <property type="entry name" value="Fimb_usher"/>
</dbReference>
<dbReference type="GO" id="GO:0009279">
    <property type="term" value="C:cell outer membrane"/>
    <property type="evidence" value="ECO:0007669"/>
    <property type="project" value="TreeGrafter"/>
</dbReference>
<dbReference type="Proteomes" id="UP000190162">
    <property type="component" value="Unassembled WGS sequence"/>
</dbReference>
<protein>
    <submittedName>
        <fullName evidence="2">Outer membrane usher protein FimD/PapC</fullName>
    </submittedName>
</protein>
<name>A0A1T4UFY7_9GAMM</name>
<dbReference type="PANTHER" id="PTHR30451:SF5">
    <property type="entry name" value="SLR0019 PROTEIN"/>
    <property type="match status" value="1"/>
</dbReference>
<dbReference type="Pfam" id="PF00577">
    <property type="entry name" value="Usher"/>
    <property type="match status" value="1"/>
</dbReference>
<evidence type="ECO:0000256" key="1">
    <source>
        <dbReference type="SAM" id="SignalP"/>
    </source>
</evidence>
<gene>
    <name evidence="2" type="ORF">SAMN02745132_01641</name>
</gene>
<dbReference type="GO" id="GO:0015473">
    <property type="term" value="F:fimbrial usher porin activity"/>
    <property type="evidence" value="ECO:0007669"/>
    <property type="project" value="InterPro"/>
</dbReference>
<proteinExistence type="predicted"/>
<dbReference type="AlphaFoldDB" id="A0A1T4UFY7"/>
<dbReference type="GO" id="GO:0009297">
    <property type="term" value="P:pilus assembly"/>
    <property type="evidence" value="ECO:0007669"/>
    <property type="project" value="InterPro"/>
</dbReference>
<evidence type="ECO:0000313" key="2">
    <source>
        <dbReference type="EMBL" id="SKA51573.1"/>
    </source>
</evidence>
<accession>A0A1T4UFY7</accession>
<dbReference type="PANTHER" id="PTHR30451">
    <property type="entry name" value="OUTER MEMBRANE USHER PROTEIN"/>
    <property type="match status" value="1"/>
</dbReference>
<feature type="signal peptide" evidence="1">
    <location>
        <begin position="1"/>
        <end position="23"/>
    </location>
</feature>
<organism evidence="2 3">
    <name type="scientific">Enterovibrio nigricans DSM 22720</name>
    <dbReference type="NCBI Taxonomy" id="1121868"/>
    <lineage>
        <taxon>Bacteria</taxon>
        <taxon>Pseudomonadati</taxon>
        <taxon>Pseudomonadota</taxon>
        <taxon>Gammaproteobacteria</taxon>
        <taxon>Vibrionales</taxon>
        <taxon>Vibrionaceae</taxon>
        <taxon>Enterovibrio</taxon>
    </lineage>
</organism>
<feature type="chain" id="PRO_5012820722" evidence="1">
    <location>
        <begin position="24"/>
        <end position="818"/>
    </location>
</feature>
<dbReference type="OrthoDB" id="499138at2"/>
<keyword evidence="1" id="KW-0732">Signal</keyword>
<dbReference type="Gene3D" id="2.60.40.3110">
    <property type="match status" value="1"/>
</dbReference>
<keyword evidence="3" id="KW-1185">Reference proteome</keyword>
<reference evidence="3" key="1">
    <citation type="submission" date="2017-02" db="EMBL/GenBank/DDBJ databases">
        <authorList>
            <person name="Varghese N."/>
            <person name="Submissions S."/>
        </authorList>
    </citation>
    <scope>NUCLEOTIDE SEQUENCE [LARGE SCALE GENOMIC DNA]</scope>
    <source>
        <strain evidence="3">DSM 22720</strain>
    </source>
</reference>
<dbReference type="EMBL" id="FUXU01000015">
    <property type="protein sequence ID" value="SKA51573.1"/>
    <property type="molecule type" value="Genomic_DNA"/>
</dbReference>
<sequence>MNGVRYLNVLLLVSPILISSASADQKINPTGRDITLTSLLRVSDSVIGETELTITADDEILLPKASTLTLLAPMVMPSTLAKLGKSRDGSLLSQHDFVQAGLVLAFDFSSLECVITIPSDQMKTQHLSITEQTGNTVFIEPQNISGYINASVSNTLVQSLGHGESKQSHYHHRFDAGFNYKRLSLEYESTYDDLDGSEGLYIRQGTRLNLDFPTSGTRLVVGDMFNAGTLFQDSVDVFGIGITRDFSLIPTRNVRPKASQTFTLTRTSNVDVVVDGAVVQRFTLNAGTYNLNDIPIVQGINDIELVITDSAGQEERVSFSVATGNDLLAAGQYEYAFLVGAPTEFEEDALHYDTDQRIISGYVDVGIAPWLTVGINGQKRESLYQYGGTVLLASSLGVTEMVASQSEHPELGKGHAFRFAQDIDIAEELAWLTQVSFLYDYVSPNFAGVEEIDNAGSPLNSVRHFGSFFTSFNLTPTLRSALSLSYSQGERETDNYWSVSPSLTGVLFQTRATWSTRVDYQKYRSGDDEFCTTFTLSWPIGETTRMVSRVQNVNGFAGLDISYREGVGNTGGVSAFASIERDDDRDANINGSIDYTGNRFQARADHFTRFEDLSEDMRNHSTRLQLSSAIAFSGDNIAVGREVGEAFAIVSKHKSLAENTIDIDPSSTDGYARVISNTPSNVLIPDLISYNPQFVSFDVEDLPAGYDLGEGVFSVNPGYKQGYQFTIGSDAVITALGVLRFKNNDNPVPLTVGEAVFLDDERVSPVEFFTNRKGRFAISGMRPGKYLLVLKTNPRTNVGIIIDDKGETLVRLGELYVE</sequence>
<dbReference type="RefSeq" id="WP_078752042.1">
    <property type="nucleotide sequence ID" value="NZ_FUXU01000015.1"/>
</dbReference>
<evidence type="ECO:0000313" key="3">
    <source>
        <dbReference type="Proteomes" id="UP000190162"/>
    </source>
</evidence>